<proteinExistence type="predicted"/>
<dbReference type="AlphaFoldDB" id="W7EUP3"/>
<name>W7EUP3_BIPV3</name>
<keyword evidence="2" id="KW-1185">Reference proteome</keyword>
<sequence length="215" mass="23593">MFSRCSSLWTCSSSGPASMVIAITLPMANMMAKMRDTATRFNTRPTFTITESAAYDHTKFPQRPAPNGHILIALSDRETCKKYRSQQHPISKLIQLLIVRPVANHPSASEFPLTINIVNPSLSSSALARDVTGWGFWFFRLPVAHSTEVGSRTPVHAGASGMETHGKYLNDCMIEEPSPLVTDAAGKEGQERIVTEILKEIKVIQPGASKSLRVV</sequence>
<dbReference type="OrthoDB" id="542013at2759"/>
<reference evidence="1 2" key="1">
    <citation type="journal article" date="2013" name="PLoS Genet.">
        <title>Comparative genome structure, secondary metabolite, and effector coding capacity across Cochliobolus pathogens.</title>
        <authorList>
            <person name="Condon B.J."/>
            <person name="Leng Y."/>
            <person name="Wu D."/>
            <person name="Bushley K.E."/>
            <person name="Ohm R.A."/>
            <person name="Otillar R."/>
            <person name="Martin J."/>
            <person name="Schackwitz W."/>
            <person name="Grimwood J."/>
            <person name="MohdZainudin N."/>
            <person name="Xue C."/>
            <person name="Wang R."/>
            <person name="Manning V.A."/>
            <person name="Dhillon B."/>
            <person name="Tu Z.J."/>
            <person name="Steffenson B.J."/>
            <person name="Salamov A."/>
            <person name="Sun H."/>
            <person name="Lowry S."/>
            <person name="LaButti K."/>
            <person name="Han J."/>
            <person name="Copeland A."/>
            <person name="Lindquist E."/>
            <person name="Barry K."/>
            <person name="Schmutz J."/>
            <person name="Baker S.E."/>
            <person name="Ciuffetti L.M."/>
            <person name="Grigoriev I.V."/>
            <person name="Zhong S."/>
            <person name="Turgeon B.G."/>
        </authorList>
    </citation>
    <scope>NUCLEOTIDE SEQUENCE [LARGE SCALE GENOMIC DNA]</scope>
    <source>
        <strain evidence="1 2">FI3</strain>
    </source>
</reference>
<dbReference type="EMBL" id="KI968726">
    <property type="protein sequence ID" value="EUN27782.1"/>
    <property type="molecule type" value="Genomic_DNA"/>
</dbReference>
<dbReference type="RefSeq" id="XP_014557386.1">
    <property type="nucleotide sequence ID" value="XM_014701900.1"/>
</dbReference>
<evidence type="ECO:0000313" key="2">
    <source>
        <dbReference type="Proteomes" id="UP000054337"/>
    </source>
</evidence>
<protein>
    <submittedName>
        <fullName evidence="1">Uncharacterized protein</fullName>
    </submittedName>
</protein>
<dbReference type="GeneID" id="26260363"/>
<dbReference type="HOGENOM" id="CLU_111639_0_0_1"/>
<dbReference type="Proteomes" id="UP000054337">
    <property type="component" value="Unassembled WGS sequence"/>
</dbReference>
<accession>W7EUP3</accession>
<organism evidence="1 2">
    <name type="scientific">Bipolaris victoriae (strain FI3)</name>
    <name type="common">Victoria blight of oats agent</name>
    <name type="synonym">Cochliobolus victoriae</name>
    <dbReference type="NCBI Taxonomy" id="930091"/>
    <lineage>
        <taxon>Eukaryota</taxon>
        <taxon>Fungi</taxon>
        <taxon>Dikarya</taxon>
        <taxon>Ascomycota</taxon>
        <taxon>Pezizomycotina</taxon>
        <taxon>Dothideomycetes</taxon>
        <taxon>Pleosporomycetidae</taxon>
        <taxon>Pleosporales</taxon>
        <taxon>Pleosporineae</taxon>
        <taxon>Pleosporaceae</taxon>
        <taxon>Bipolaris</taxon>
    </lineage>
</organism>
<gene>
    <name evidence="1" type="ORF">COCVIDRAFT_97187</name>
</gene>
<evidence type="ECO:0000313" key="1">
    <source>
        <dbReference type="EMBL" id="EUN27782.1"/>
    </source>
</evidence>